<evidence type="ECO:0000256" key="6">
    <source>
        <dbReference type="ARBA" id="ARBA00031027"/>
    </source>
</evidence>
<organism evidence="10">
    <name type="scientific">Sphaerirostris picae</name>
    <dbReference type="NCBI Taxonomy" id="2575820"/>
    <lineage>
        <taxon>Eukaryota</taxon>
        <taxon>Metazoa</taxon>
        <taxon>Spiralia</taxon>
        <taxon>Lophotrochozoa</taxon>
        <taxon>Acanthocephala</taxon>
        <taxon>Palaeacanthocephala</taxon>
        <taxon>Polymorphida</taxon>
        <taxon>Centrorhynchidae</taxon>
        <taxon>Sphaerirostris</taxon>
    </lineage>
</organism>
<feature type="domain" description="NADH:quinone oxidoreductase/Mrp antiporter transmembrane" evidence="9">
    <location>
        <begin position="105"/>
        <end position="362"/>
    </location>
</feature>
<dbReference type="PANTHER" id="PTHR42829">
    <property type="entry name" value="NADH-UBIQUINONE OXIDOREDUCTASE CHAIN 5"/>
    <property type="match status" value="1"/>
</dbReference>
<dbReference type="GO" id="GO:0016020">
    <property type="term" value="C:membrane"/>
    <property type="evidence" value="ECO:0007669"/>
    <property type="project" value="UniProtKB-SubCell"/>
</dbReference>
<gene>
    <name evidence="10" type="primary">ND5</name>
</gene>
<reference evidence="10" key="1">
    <citation type="journal article" date="2019" name="Parasitol. Res.">
        <title>Characterization of the complete mitochondrial genome of Sphaerirostris picae (Rudolphi, 1819) (Acanthocephala: Centrorhynchidae), representative of the genus Sphaerirostris.</title>
        <authorList>
            <person name="Muhammad N."/>
            <person name="Suleman"/>
            <person name="Ma J."/>
            <person name="Khan M.S."/>
            <person name="Li L."/>
            <person name="Zhao Q."/>
            <person name="Ahmad M.S."/>
            <person name="Zhu X.Q."/>
        </authorList>
    </citation>
    <scope>NUCLEOTIDE SEQUENCE</scope>
    <source>
        <strain evidence="10">Pakistan</strain>
    </source>
</reference>
<feature type="transmembrane region" description="Helical" evidence="8">
    <location>
        <begin position="365"/>
        <end position="386"/>
    </location>
</feature>
<feature type="transmembrane region" description="Helical" evidence="8">
    <location>
        <begin position="232"/>
        <end position="249"/>
    </location>
</feature>
<geneLocation type="mitochondrion" evidence="10"/>
<dbReference type="GO" id="GO:0042773">
    <property type="term" value="P:ATP synthesis coupled electron transport"/>
    <property type="evidence" value="ECO:0007669"/>
    <property type="project" value="InterPro"/>
</dbReference>
<name>A0A4Y6A5Q1_9BILA</name>
<dbReference type="PANTHER" id="PTHR42829:SF2">
    <property type="entry name" value="NADH-UBIQUINONE OXIDOREDUCTASE CHAIN 5"/>
    <property type="match status" value="1"/>
</dbReference>
<feature type="transmembrane region" description="Helical" evidence="8">
    <location>
        <begin position="322"/>
        <end position="345"/>
    </location>
</feature>
<feature type="transmembrane region" description="Helical" evidence="8">
    <location>
        <begin position="108"/>
        <end position="128"/>
    </location>
</feature>
<evidence type="ECO:0000259" key="9">
    <source>
        <dbReference type="Pfam" id="PF00361"/>
    </source>
</evidence>
<comment type="catalytic activity">
    <reaction evidence="7">
        <text>a ubiquinone + NADH + 5 H(+)(in) = a ubiquinol + NAD(+) + 4 H(+)(out)</text>
        <dbReference type="Rhea" id="RHEA:29091"/>
        <dbReference type="Rhea" id="RHEA-COMP:9565"/>
        <dbReference type="Rhea" id="RHEA-COMP:9566"/>
        <dbReference type="ChEBI" id="CHEBI:15378"/>
        <dbReference type="ChEBI" id="CHEBI:16389"/>
        <dbReference type="ChEBI" id="CHEBI:17976"/>
        <dbReference type="ChEBI" id="CHEBI:57540"/>
        <dbReference type="ChEBI" id="CHEBI:57945"/>
        <dbReference type="EC" id="7.1.1.2"/>
    </reaction>
</comment>
<feature type="transmembrane region" description="Helical" evidence="8">
    <location>
        <begin position="527"/>
        <end position="545"/>
    </location>
</feature>
<evidence type="ECO:0000256" key="1">
    <source>
        <dbReference type="ARBA" id="ARBA00004141"/>
    </source>
</evidence>
<feature type="transmembrane region" description="Helical" evidence="8">
    <location>
        <begin position="168"/>
        <end position="184"/>
    </location>
</feature>
<evidence type="ECO:0000256" key="7">
    <source>
        <dbReference type="ARBA" id="ARBA00049551"/>
    </source>
</evidence>
<feature type="transmembrane region" description="Helical" evidence="8">
    <location>
        <begin position="140"/>
        <end position="162"/>
    </location>
</feature>
<keyword evidence="3 8" id="KW-0812">Transmembrane</keyword>
<dbReference type="EMBL" id="MK471355">
    <property type="protein sequence ID" value="QDE53445.1"/>
    <property type="molecule type" value="Genomic_DNA"/>
</dbReference>
<comment type="subcellular location">
    <subcellularLocation>
        <location evidence="1">Membrane</location>
        <topology evidence="1">Multi-pass membrane protein</topology>
    </subcellularLocation>
</comment>
<keyword evidence="4 8" id="KW-1133">Transmembrane helix</keyword>
<dbReference type="Pfam" id="PF00361">
    <property type="entry name" value="Proton_antipo_M"/>
    <property type="match status" value="1"/>
</dbReference>
<feature type="transmembrane region" description="Helical" evidence="8">
    <location>
        <begin position="52"/>
        <end position="75"/>
    </location>
</feature>
<dbReference type="PRINTS" id="PR01434">
    <property type="entry name" value="NADHDHGNASE5"/>
</dbReference>
<feature type="transmembrane region" description="Helical" evidence="8">
    <location>
        <begin position="205"/>
        <end position="226"/>
    </location>
</feature>
<evidence type="ECO:0000256" key="8">
    <source>
        <dbReference type="SAM" id="Phobius"/>
    </source>
</evidence>
<evidence type="ECO:0000256" key="4">
    <source>
        <dbReference type="ARBA" id="ARBA00022989"/>
    </source>
</evidence>
<dbReference type="InterPro" id="IPR001750">
    <property type="entry name" value="ND/Mrp_TM"/>
</dbReference>
<dbReference type="GO" id="GO:0015990">
    <property type="term" value="P:electron transport coupled proton transport"/>
    <property type="evidence" value="ECO:0007669"/>
    <property type="project" value="TreeGrafter"/>
</dbReference>
<dbReference type="AlphaFoldDB" id="A0A4Y6A5Q1"/>
<accession>A0A4Y6A5Q1</accession>
<sequence>MSGVVGVVVVAIVGVSVVVGCWVFWSGVGLSFDWAVGLLGGDVAGLGLDLGGVTYVMSLVVWIVFFVVLGFSFYYMMEAFGVGSFGLMVLGFVLGVEMLLLGSGLYSLFLGWEVLGVVSFLLIGYYCTRSSWGGALFTLLVNRIGDVGFVLMFSVLLGVMWGVEGGEIGVSIVVGVLVVMCLVTKSAQVPLGGWLPLAMAAPTPVSALVHSSTLVIAGLCLSWVYGKYLGKWEAWMVLVGVLTLVGAVLSASGEADFKKVVAYFTSMHLGLMLVMALVVSWWFMGVHMSLHAFFKSLLFVGVGCVILVVIHDQDFRGFMGGGSVSASIGVVVLGSVWSLVGLVFFSGWVTKDSLMEFSSSECLSWGIWGSIVIGLAGSGVYCVKLVSGLGGQSAGKLGVISEWGMGWSLVWIVVLGVSVFSVMGGVVWSLWGDWGLGALVISHGEKGLYWAGVSVMLVMWFVLGESVGVGMLVGLEKVLSKVVSSEGYWAGLENMMLELVWLGGVVGAVVGGLSGFGGLLAGSLVYLDWYVVVMVILVGLCFVVVG</sequence>
<feature type="transmembrane region" description="Helical" evidence="8">
    <location>
        <begin position="290"/>
        <end position="310"/>
    </location>
</feature>
<keyword evidence="10" id="KW-0496">Mitochondrion</keyword>
<feature type="transmembrane region" description="Helical" evidence="8">
    <location>
        <begin position="7"/>
        <end position="32"/>
    </location>
</feature>
<dbReference type="GO" id="GO:0008137">
    <property type="term" value="F:NADH dehydrogenase (ubiquinone) activity"/>
    <property type="evidence" value="ECO:0007669"/>
    <property type="project" value="UniProtKB-EC"/>
</dbReference>
<dbReference type="EC" id="7.1.1.2" evidence="2"/>
<proteinExistence type="predicted"/>
<evidence type="ECO:0000256" key="2">
    <source>
        <dbReference type="ARBA" id="ARBA00012944"/>
    </source>
</evidence>
<dbReference type="GO" id="GO:0003954">
    <property type="term" value="F:NADH dehydrogenase activity"/>
    <property type="evidence" value="ECO:0007669"/>
    <property type="project" value="TreeGrafter"/>
</dbReference>
<feature type="transmembrane region" description="Helical" evidence="8">
    <location>
        <begin position="261"/>
        <end position="284"/>
    </location>
</feature>
<keyword evidence="5 8" id="KW-0472">Membrane</keyword>
<evidence type="ECO:0000256" key="5">
    <source>
        <dbReference type="ARBA" id="ARBA00023136"/>
    </source>
</evidence>
<evidence type="ECO:0000313" key="10">
    <source>
        <dbReference type="EMBL" id="QDE53445.1"/>
    </source>
</evidence>
<feature type="transmembrane region" description="Helical" evidence="8">
    <location>
        <begin position="407"/>
        <end position="428"/>
    </location>
</feature>
<protein>
    <recommendedName>
        <fullName evidence="2">NADH:ubiquinone reductase (H(+)-translocating)</fullName>
        <ecNumber evidence="2">7.1.1.2</ecNumber>
    </recommendedName>
    <alternativeName>
        <fullName evidence="6">NADH dehydrogenase subunit 5</fullName>
    </alternativeName>
</protein>
<feature type="transmembrane region" description="Helical" evidence="8">
    <location>
        <begin position="448"/>
        <end position="475"/>
    </location>
</feature>
<dbReference type="InterPro" id="IPR003945">
    <property type="entry name" value="NU5C-like"/>
</dbReference>
<feature type="transmembrane region" description="Helical" evidence="8">
    <location>
        <begin position="82"/>
        <end position="102"/>
    </location>
</feature>
<feature type="transmembrane region" description="Helical" evidence="8">
    <location>
        <begin position="496"/>
        <end position="521"/>
    </location>
</feature>
<evidence type="ECO:0000256" key="3">
    <source>
        <dbReference type="ARBA" id="ARBA00022692"/>
    </source>
</evidence>